<evidence type="ECO:0000313" key="2">
    <source>
        <dbReference type="EMBL" id="RWY51277.1"/>
    </source>
</evidence>
<dbReference type="EMBL" id="SBIW01000006">
    <property type="protein sequence ID" value="RWY51277.1"/>
    <property type="molecule type" value="Genomic_DNA"/>
</dbReference>
<keyword evidence="3" id="KW-1185">Reference proteome</keyword>
<dbReference type="InterPro" id="IPR016865">
    <property type="entry name" value="RclC"/>
</dbReference>
<dbReference type="OrthoDB" id="1118972at2"/>
<feature type="transmembrane region" description="Helical" evidence="1">
    <location>
        <begin position="60"/>
        <end position="87"/>
    </location>
</feature>
<feature type="transmembrane region" description="Helical" evidence="1">
    <location>
        <begin position="21"/>
        <end position="40"/>
    </location>
</feature>
<dbReference type="AlphaFoldDB" id="A0A444MNQ0"/>
<gene>
    <name evidence="2" type="ORF">EPL05_14220</name>
</gene>
<dbReference type="PANTHER" id="PTHR40106:SF1">
    <property type="entry name" value="INNER MEMBRANE PROTEIN RCLC"/>
    <property type="match status" value="1"/>
</dbReference>
<dbReference type="GO" id="GO:0005886">
    <property type="term" value="C:plasma membrane"/>
    <property type="evidence" value="ECO:0007669"/>
    <property type="project" value="TreeGrafter"/>
</dbReference>
<evidence type="ECO:0000256" key="1">
    <source>
        <dbReference type="SAM" id="Phobius"/>
    </source>
</evidence>
<dbReference type="RefSeq" id="WP_128534695.1">
    <property type="nucleotide sequence ID" value="NZ_SBIW01000006.1"/>
</dbReference>
<evidence type="ECO:0000313" key="3">
    <source>
        <dbReference type="Proteomes" id="UP000286701"/>
    </source>
</evidence>
<dbReference type="PANTHER" id="PTHR40106">
    <property type="entry name" value="INNER MEMBRANE PROTEIN RCLC"/>
    <property type="match status" value="1"/>
</dbReference>
<dbReference type="GO" id="GO:1901530">
    <property type="term" value="P:response to hypochlorite"/>
    <property type="evidence" value="ECO:0007669"/>
    <property type="project" value="TreeGrafter"/>
</dbReference>
<dbReference type="InterPro" id="IPR007339">
    <property type="entry name" value="RclC-like"/>
</dbReference>
<protein>
    <submittedName>
        <fullName evidence="2">DUF417 family protein</fullName>
    </submittedName>
</protein>
<comment type="caution">
    <text evidence="2">The sequence shown here is derived from an EMBL/GenBank/DDBJ whole genome shotgun (WGS) entry which is preliminary data.</text>
</comment>
<dbReference type="Pfam" id="PF04224">
    <property type="entry name" value="DUF417"/>
    <property type="match status" value="1"/>
</dbReference>
<dbReference type="Proteomes" id="UP000286701">
    <property type="component" value="Unassembled WGS sequence"/>
</dbReference>
<reference evidence="2 3" key="1">
    <citation type="submission" date="2019-01" db="EMBL/GenBank/DDBJ databases">
        <title>Mucilaginibacter antarcticum sp. nov., isolated from antarctic soil.</title>
        <authorList>
            <person name="Yan Y.-Q."/>
            <person name="Du Z.-J."/>
        </authorList>
    </citation>
    <scope>NUCLEOTIDE SEQUENCE [LARGE SCALE GENOMIC DNA]</scope>
    <source>
        <strain evidence="2 3">F01003</strain>
    </source>
</reference>
<accession>A0A444MNQ0</accession>
<proteinExistence type="predicted"/>
<dbReference type="PIRSF" id="PIRSF028065">
    <property type="entry name" value="UCP028065"/>
    <property type="match status" value="1"/>
</dbReference>
<name>A0A444MNQ0_9SPHI</name>
<organism evidence="2 3">
    <name type="scientific">Mucilaginibacter gilvus</name>
    <dbReference type="NCBI Taxonomy" id="2305909"/>
    <lineage>
        <taxon>Bacteria</taxon>
        <taxon>Pseudomonadati</taxon>
        <taxon>Bacteroidota</taxon>
        <taxon>Sphingobacteriia</taxon>
        <taxon>Sphingobacteriales</taxon>
        <taxon>Sphingobacteriaceae</taxon>
        <taxon>Mucilaginibacter</taxon>
    </lineage>
</organism>
<keyword evidence="1" id="KW-0472">Membrane</keyword>
<sequence>MKTMNLNEQTTTGLRLENIGAGVIRYGLAIVLIWIGILKFTTYEAEGIKPLVDHSPLLGWAYNVASVSGFSMFIGFIEILSGILIACRNYSAKASLIGSSMAVFTFVITLTFLLSTPGIIQPDYSFPFISPQPGQFLLKDIVLFGAALWSAGEALRASNTTAA</sequence>
<feature type="transmembrane region" description="Helical" evidence="1">
    <location>
        <begin position="94"/>
        <end position="116"/>
    </location>
</feature>
<keyword evidence="1" id="KW-1133">Transmembrane helix</keyword>
<keyword evidence="1" id="KW-0812">Transmembrane</keyword>